<evidence type="ECO:0000256" key="1">
    <source>
        <dbReference type="ARBA" id="ARBA00004613"/>
    </source>
</evidence>
<feature type="chain" id="PRO_5035758103" evidence="6">
    <location>
        <begin position="23"/>
        <end position="565"/>
    </location>
</feature>
<gene>
    <name evidence="9" type="ORF">HNY73_006146</name>
</gene>
<dbReference type="InterPro" id="IPR033906">
    <property type="entry name" value="Lipase_N"/>
</dbReference>
<evidence type="ECO:0000256" key="2">
    <source>
        <dbReference type="ARBA" id="ARBA00010701"/>
    </source>
</evidence>
<dbReference type="Gene3D" id="2.60.60.20">
    <property type="entry name" value="PLAT/LH2 domain"/>
    <property type="match status" value="1"/>
</dbReference>
<dbReference type="AlphaFoldDB" id="A0A8T0FL95"/>
<comment type="similarity">
    <text evidence="2 5">Belongs to the AB hydrolase superfamily. Lipase family.</text>
</comment>
<dbReference type="SUPFAM" id="SSF53474">
    <property type="entry name" value="alpha/beta-Hydrolases"/>
    <property type="match status" value="1"/>
</dbReference>
<name>A0A8T0FL95_ARGBR</name>
<organism evidence="9 10">
    <name type="scientific">Argiope bruennichi</name>
    <name type="common">Wasp spider</name>
    <name type="synonym">Aranea bruennichi</name>
    <dbReference type="NCBI Taxonomy" id="94029"/>
    <lineage>
        <taxon>Eukaryota</taxon>
        <taxon>Metazoa</taxon>
        <taxon>Ecdysozoa</taxon>
        <taxon>Arthropoda</taxon>
        <taxon>Chelicerata</taxon>
        <taxon>Arachnida</taxon>
        <taxon>Araneae</taxon>
        <taxon>Araneomorphae</taxon>
        <taxon>Entelegynae</taxon>
        <taxon>Araneoidea</taxon>
        <taxon>Araneidae</taxon>
        <taxon>Argiope</taxon>
    </lineage>
</organism>
<dbReference type="InterPro" id="IPR013818">
    <property type="entry name" value="Lipase"/>
</dbReference>
<reference evidence="9" key="2">
    <citation type="submission" date="2020-06" db="EMBL/GenBank/DDBJ databases">
        <authorList>
            <person name="Sheffer M."/>
        </authorList>
    </citation>
    <scope>NUCLEOTIDE SEQUENCE</scope>
</reference>
<sequence>MLRQIVTIWSSVVCLLVVTSSAISINITKQHVFGFGKLGDEVCMKELGCFAITEDFISWIHRPINVLPHDRATINTKCLLYTRKFPKESHQLIPSDPITFKESKYNPKNPTKFIIHGFMDSELYGDWMLDMKDEFLMHGDYNIIIVDWSGGNKPPYYQATANTRVVAAEVALVVKALEKHFGARREEFHVIGHSLGSHIAGYIGERLKTLGRITGCDPAEPYFQNLPPSVRLDPTDADFVDVIHSDATDILFIGFGMSHSVGHVDFFPNNGRNQPGCKTDKFLSFVTDGLKEGLRRFGACNHQRSLDFMIHSINFRKIVPVAYQCNNWESFLGGRCAECGKDTSQCAIMGLRADEYYQFRNSSKTHNMYLQTSGKKPFWLYHYQITVKTYKPRVSHKNVKLTLEVTLFGSKNDELFKVQNEAIEYYPGARYQYLVTTDKDLGEIKSVSYKWYSASKNPSDWIFKPKLYIEYVTVIPMNEIESSPRSKHNRAFCGNPKSGVTPNTIATLHRDDNYQSYMRFDADFLRFYELLRMHSMTKYITISMPPHVRKLFSPGSNFEVKVNGL</sequence>
<dbReference type="InterPro" id="IPR036392">
    <property type="entry name" value="PLAT/LH2_dom_sf"/>
</dbReference>
<evidence type="ECO:0000256" key="5">
    <source>
        <dbReference type="RuleBase" id="RU004262"/>
    </source>
</evidence>
<dbReference type="CDD" id="cd00707">
    <property type="entry name" value="Pancreat_lipase_like"/>
    <property type="match status" value="1"/>
</dbReference>
<evidence type="ECO:0000313" key="10">
    <source>
        <dbReference type="Proteomes" id="UP000807504"/>
    </source>
</evidence>
<dbReference type="InterPro" id="IPR002331">
    <property type="entry name" value="Lipase_panc"/>
</dbReference>
<dbReference type="Gene3D" id="3.40.50.1820">
    <property type="entry name" value="alpha/beta hydrolase"/>
    <property type="match status" value="1"/>
</dbReference>
<protein>
    <submittedName>
        <fullName evidence="9">Pancreatic triacylglycerol lipase like protein</fullName>
    </submittedName>
</protein>
<keyword evidence="6" id="KW-0732">Signal</keyword>
<dbReference type="GO" id="GO:0016042">
    <property type="term" value="P:lipid catabolic process"/>
    <property type="evidence" value="ECO:0007669"/>
    <property type="project" value="TreeGrafter"/>
</dbReference>
<dbReference type="PANTHER" id="PTHR11610:SF185">
    <property type="entry name" value="LD47264P"/>
    <property type="match status" value="1"/>
</dbReference>
<feature type="signal peptide" evidence="6">
    <location>
        <begin position="1"/>
        <end position="22"/>
    </location>
</feature>
<dbReference type="Pfam" id="PF00151">
    <property type="entry name" value="Lipase"/>
    <property type="match status" value="1"/>
</dbReference>
<feature type="domain" description="Lipase" evidence="7">
    <location>
        <begin position="41"/>
        <end position="378"/>
    </location>
</feature>
<comment type="caution">
    <text evidence="9">The sequence shown here is derived from an EMBL/GenBank/DDBJ whole genome shotgun (WGS) entry which is preliminary data.</text>
</comment>
<dbReference type="SUPFAM" id="SSF49723">
    <property type="entry name" value="Lipase/lipooxygenase domain (PLAT/LH2 domain)"/>
    <property type="match status" value="1"/>
</dbReference>
<dbReference type="Pfam" id="PF01477">
    <property type="entry name" value="PLAT"/>
    <property type="match status" value="1"/>
</dbReference>
<dbReference type="PRINTS" id="PR00823">
    <property type="entry name" value="PANCLIPASE"/>
</dbReference>
<evidence type="ECO:0000259" key="7">
    <source>
        <dbReference type="Pfam" id="PF00151"/>
    </source>
</evidence>
<dbReference type="InterPro" id="IPR000734">
    <property type="entry name" value="TAG_lipase"/>
</dbReference>
<feature type="domain" description="PLAT" evidence="8">
    <location>
        <begin position="383"/>
        <end position="478"/>
    </location>
</feature>
<dbReference type="PANTHER" id="PTHR11610">
    <property type="entry name" value="LIPASE"/>
    <property type="match status" value="1"/>
</dbReference>
<keyword evidence="3" id="KW-0964">Secreted</keyword>
<evidence type="ECO:0000313" key="9">
    <source>
        <dbReference type="EMBL" id="KAF8791252.1"/>
    </source>
</evidence>
<reference evidence="9" key="1">
    <citation type="journal article" date="2020" name="bioRxiv">
        <title>Chromosome-level reference genome of the European wasp spider Argiope bruennichi: a resource for studies on range expansion and evolutionary adaptation.</title>
        <authorList>
            <person name="Sheffer M.M."/>
            <person name="Hoppe A."/>
            <person name="Krehenwinkel H."/>
            <person name="Uhl G."/>
            <person name="Kuss A.W."/>
            <person name="Jensen L."/>
            <person name="Jensen C."/>
            <person name="Gillespie R.G."/>
            <person name="Hoff K.J."/>
            <person name="Prost S."/>
        </authorList>
    </citation>
    <scope>NUCLEOTIDE SEQUENCE</scope>
</reference>
<dbReference type="GO" id="GO:0005615">
    <property type="term" value="C:extracellular space"/>
    <property type="evidence" value="ECO:0007669"/>
    <property type="project" value="TreeGrafter"/>
</dbReference>
<evidence type="ECO:0000256" key="3">
    <source>
        <dbReference type="ARBA" id="ARBA00022525"/>
    </source>
</evidence>
<dbReference type="GO" id="GO:0004806">
    <property type="term" value="F:triacylglycerol lipase activity"/>
    <property type="evidence" value="ECO:0007669"/>
    <property type="project" value="InterPro"/>
</dbReference>
<evidence type="ECO:0000259" key="8">
    <source>
        <dbReference type="Pfam" id="PF01477"/>
    </source>
</evidence>
<dbReference type="EMBL" id="JABXBU010000011">
    <property type="protein sequence ID" value="KAF8791252.1"/>
    <property type="molecule type" value="Genomic_DNA"/>
</dbReference>
<dbReference type="Proteomes" id="UP000807504">
    <property type="component" value="Unassembled WGS sequence"/>
</dbReference>
<dbReference type="FunFam" id="3.40.50.1820:FF:000033">
    <property type="entry name" value="Pancreatic triacylglycerol lipase"/>
    <property type="match status" value="1"/>
</dbReference>
<dbReference type="InterPro" id="IPR001024">
    <property type="entry name" value="PLAT/LH2_dom"/>
</dbReference>
<keyword evidence="10" id="KW-1185">Reference proteome</keyword>
<evidence type="ECO:0000256" key="4">
    <source>
        <dbReference type="ARBA" id="ARBA00023157"/>
    </source>
</evidence>
<comment type="subcellular location">
    <subcellularLocation>
        <location evidence="1">Secreted</location>
    </subcellularLocation>
</comment>
<dbReference type="PRINTS" id="PR00821">
    <property type="entry name" value="TAGLIPASE"/>
</dbReference>
<dbReference type="InterPro" id="IPR029058">
    <property type="entry name" value="AB_hydrolase_fold"/>
</dbReference>
<accession>A0A8T0FL95</accession>
<evidence type="ECO:0000256" key="6">
    <source>
        <dbReference type="SAM" id="SignalP"/>
    </source>
</evidence>
<proteinExistence type="inferred from homology"/>
<keyword evidence="4" id="KW-1015">Disulfide bond</keyword>